<protein>
    <submittedName>
        <fullName evidence="2">Uncharacterized protein</fullName>
    </submittedName>
</protein>
<organism evidence="2 3">
    <name type="scientific">Mytilus edulis</name>
    <name type="common">Blue mussel</name>
    <dbReference type="NCBI Taxonomy" id="6550"/>
    <lineage>
        <taxon>Eukaryota</taxon>
        <taxon>Metazoa</taxon>
        <taxon>Spiralia</taxon>
        <taxon>Lophotrochozoa</taxon>
        <taxon>Mollusca</taxon>
        <taxon>Bivalvia</taxon>
        <taxon>Autobranchia</taxon>
        <taxon>Pteriomorphia</taxon>
        <taxon>Mytilida</taxon>
        <taxon>Mytiloidea</taxon>
        <taxon>Mytilidae</taxon>
        <taxon>Mytilinae</taxon>
        <taxon>Mytilus</taxon>
    </lineage>
</organism>
<sequence length="579" mass="67468">MENSELRFLQIFKKTLFEQVDPLKITKRLNKLKILNGSQRREIFDLKRCERHTLWKLLFCFLEKHCSLQQFLQVLLECSYIELFLQIAIQYKCYSNHVRQPSAVHRTGSLSSNRRFSQELFIELKIKTHNLSIGNPRTHLHEKSEIYRTNYFSESEYLEKMTKADQYAASLCAEIDAHTMLYVQELPSHGLFKELKQLIPHTSNTHVTQVAYDSRLAIAHAIADQDDKSDDFLRQAMSSSVYIGYCVELINMLYIFVFNLICVYEKISTAQTLEKISKIAEYSLHCLQEEKECVIRSFWMRIFYLRMVYCLLGISNKGDIIPGCIVLPKHVQRASDLLTKVDKIWNGIETRRQMFYYVAQARIEELENPPEEIDLALEYINMATEIAREGNFGESKFINEYAESLRSIQSKHCSEDSNNEVDCKILVQSAVEHDENRDEHPHNNTVTKRVSGDKRNTQEQNSLDTSATQKLLIDEGDITLEHEQLSNRPYLEQLNPYTRLKHIFKDQGSESQSIMDISCHKTQDNSLLNNTAINPHLNGVFCLDLVAERFESLMNSKDHDNFYTETDFSSVINLHRPII</sequence>
<accession>A0A8S3UXM6</accession>
<feature type="region of interest" description="Disordered" evidence="1">
    <location>
        <begin position="432"/>
        <end position="468"/>
    </location>
</feature>
<evidence type="ECO:0000313" key="3">
    <source>
        <dbReference type="Proteomes" id="UP000683360"/>
    </source>
</evidence>
<dbReference type="OrthoDB" id="6158438at2759"/>
<feature type="compositionally biased region" description="Polar residues" evidence="1">
    <location>
        <begin position="458"/>
        <end position="468"/>
    </location>
</feature>
<evidence type="ECO:0000313" key="2">
    <source>
        <dbReference type="EMBL" id="CAG2248708.1"/>
    </source>
</evidence>
<evidence type="ECO:0000256" key="1">
    <source>
        <dbReference type="SAM" id="MobiDB-lite"/>
    </source>
</evidence>
<keyword evidence="3" id="KW-1185">Reference proteome</keyword>
<gene>
    <name evidence="2" type="ORF">MEDL_60564</name>
</gene>
<dbReference type="EMBL" id="CAJPWZ010002950">
    <property type="protein sequence ID" value="CAG2248708.1"/>
    <property type="molecule type" value="Genomic_DNA"/>
</dbReference>
<dbReference type="Proteomes" id="UP000683360">
    <property type="component" value="Unassembled WGS sequence"/>
</dbReference>
<name>A0A8S3UXM6_MYTED</name>
<proteinExistence type="predicted"/>
<comment type="caution">
    <text evidence="2">The sequence shown here is derived from an EMBL/GenBank/DDBJ whole genome shotgun (WGS) entry which is preliminary data.</text>
</comment>
<reference evidence="2" key="1">
    <citation type="submission" date="2021-03" db="EMBL/GenBank/DDBJ databases">
        <authorList>
            <person name="Bekaert M."/>
        </authorList>
    </citation>
    <scope>NUCLEOTIDE SEQUENCE</scope>
</reference>
<feature type="compositionally biased region" description="Basic and acidic residues" evidence="1">
    <location>
        <begin position="432"/>
        <end position="442"/>
    </location>
</feature>
<dbReference type="AlphaFoldDB" id="A0A8S3UXM6"/>